<evidence type="ECO:0000313" key="1">
    <source>
        <dbReference type="EMBL" id="SDY94544.1"/>
    </source>
</evidence>
<dbReference type="InterPro" id="IPR055951">
    <property type="entry name" value="DUF7529"/>
</dbReference>
<dbReference type="Proteomes" id="UP000199079">
    <property type="component" value="Unassembled WGS sequence"/>
</dbReference>
<accession>A0A1H3P077</accession>
<protein>
    <submittedName>
        <fullName evidence="1">Uncharacterized protein</fullName>
    </submittedName>
</protein>
<proteinExistence type="predicted"/>
<keyword evidence="2" id="KW-1185">Reference proteome</keyword>
<organism evidence="1 2">
    <name type="scientific">Halopenitus persicus</name>
    <dbReference type="NCBI Taxonomy" id="1048396"/>
    <lineage>
        <taxon>Archaea</taxon>
        <taxon>Methanobacteriati</taxon>
        <taxon>Methanobacteriota</taxon>
        <taxon>Stenosarchaea group</taxon>
        <taxon>Halobacteria</taxon>
        <taxon>Halobacteriales</taxon>
        <taxon>Haloferacaceae</taxon>
        <taxon>Halopenitus</taxon>
    </lineage>
</organism>
<dbReference type="AlphaFoldDB" id="A0A1H3P077"/>
<name>A0A1H3P077_9EURY</name>
<dbReference type="EMBL" id="FNPC01000017">
    <property type="protein sequence ID" value="SDY94544.1"/>
    <property type="molecule type" value="Genomic_DNA"/>
</dbReference>
<dbReference type="Pfam" id="PF24373">
    <property type="entry name" value="DUF7529"/>
    <property type="match status" value="1"/>
</dbReference>
<gene>
    <name evidence="1" type="ORF">SAMN05216564_11724</name>
</gene>
<reference evidence="2" key="1">
    <citation type="submission" date="2016-10" db="EMBL/GenBank/DDBJ databases">
        <authorList>
            <person name="Varghese N."/>
            <person name="Submissions S."/>
        </authorList>
    </citation>
    <scope>NUCLEOTIDE SEQUENCE [LARGE SCALE GENOMIC DNA]</scope>
    <source>
        <strain evidence="2">DC30,IBRC 10041,KCTC 4046</strain>
    </source>
</reference>
<evidence type="ECO:0000313" key="2">
    <source>
        <dbReference type="Proteomes" id="UP000199079"/>
    </source>
</evidence>
<sequence>MFEYPTADRYSEGDGIAYCLVVGEDRHKGTAVFVPLYYEYTTVDHLRETVSEQGFVRMHVHQLSISKEILTYELYNSEMLFPNT</sequence>